<keyword evidence="4" id="KW-1133">Transmembrane helix</keyword>
<dbReference type="STRING" id="37658.SAMN05661086_01811"/>
<keyword evidence="1 3" id="KW-0807">Transducer</keyword>
<feature type="domain" description="Methyl-accepting transducer" evidence="5">
    <location>
        <begin position="281"/>
        <end position="545"/>
    </location>
</feature>
<comment type="similarity">
    <text evidence="2">Belongs to the methyl-accepting chemotaxis (MCP) protein family.</text>
</comment>
<dbReference type="SMART" id="SM00304">
    <property type="entry name" value="HAMP"/>
    <property type="match status" value="1"/>
</dbReference>
<dbReference type="Pfam" id="PF00015">
    <property type="entry name" value="MCPsignal"/>
    <property type="match status" value="1"/>
</dbReference>
<feature type="transmembrane region" description="Helical" evidence="4">
    <location>
        <begin position="12"/>
        <end position="30"/>
    </location>
</feature>
<dbReference type="Proteomes" id="UP000199659">
    <property type="component" value="Unassembled WGS sequence"/>
</dbReference>
<dbReference type="AlphaFoldDB" id="A0A1I6JNM2"/>
<evidence type="ECO:0000259" key="5">
    <source>
        <dbReference type="PROSITE" id="PS50111"/>
    </source>
</evidence>
<feature type="transmembrane region" description="Helical" evidence="4">
    <location>
        <begin position="189"/>
        <end position="208"/>
    </location>
</feature>
<dbReference type="SUPFAM" id="SSF103190">
    <property type="entry name" value="Sensory domain-like"/>
    <property type="match status" value="1"/>
</dbReference>
<dbReference type="Gene3D" id="1.10.287.950">
    <property type="entry name" value="Methyl-accepting chemotaxis protein"/>
    <property type="match status" value="1"/>
</dbReference>
<evidence type="ECO:0000256" key="3">
    <source>
        <dbReference type="PROSITE-ProRule" id="PRU00284"/>
    </source>
</evidence>
<dbReference type="PANTHER" id="PTHR32089">
    <property type="entry name" value="METHYL-ACCEPTING CHEMOTAXIS PROTEIN MCPB"/>
    <property type="match status" value="1"/>
</dbReference>
<keyword evidence="4" id="KW-0472">Membrane</keyword>
<dbReference type="Pfam" id="PF00672">
    <property type="entry name" value="HAMP"/>
    <property type="match status" value="1"/>
</dbReference>
<dbReference type="InterPro" id="IPR004089">
    <property type="entry name" value="MCPsignal_dom"/>
</dbReference>
<proteinExistence type="inferred from homology"/>
<organism evidence="7 8">
    <name type="scientific">Anaeromicropila populeti</name>
    <dbReference type="NCBI Taxonomy" id="37658"/>
    <lineage>
        <taxon>Bacteria</taxon>
        <taxon>Bacillati</taxon>
        <taxon>Bacillota</taxon>
        <taxon>Clostridia</taxon>
        <taxon>Lachnospirales</taxon>
        <taxon>Lachnospiraceae</taxon>
        <taxon>Anaeromicropila</taxon>
    </lineage>
</organism>
<dbReference type="OrthoDB" id="2542987at2"/>
<dbReference type="InterPro" id="IPR003660">
    <property type="entry name" value="HAMP_dom"/>
</dbReference>
<keyword evidence="4" id="KW-0812">Transmembrane</keyword>
<accession>A0A1I6JNM2</accession>
<feature type="domain" description="HAMP" evidence="6">
    <location>
        <begin position="210"/>
        <end position="262"/>
    </location>
</feature>
<protein>
    <submittedName>
        <fullName evidence="7">HAMP domain-containing protein</fullName>
    </submittedName>
</protein>
<dbReference type="GO" id="GO:0004888">
    <property type="term" value="F:transmembrane signaling receptor activity"/>
    <property type="evidence" value="ECO:0007669"/>
    <property type="project" value="InterPro"/>
</dbReference>
<dbReference type="InterPro" id="IPR029151">
    <property type="entry name" value="Sensor-like_sf"/>
</dbReference>
<dbReference type="RefSeq" id="WP_092560363.1">
    <property type="nucleotide sequence ID" value="NZ_FOYZ01000006.1"/>
</dbReference>
<dbReference type="InterPro" id="IPR004090">
    <property type="entry name" value="Chemotax_Me-accpt_rcpt"/>
</dbReference>
<dbReference type="SUPFAM" id="SSF58104">
    <property type="entry name" value="Methyl-accepting chemotaxis protein (MCP) signaling domain"/>
    <property type="match status" value="1"/>
</dbReference>
<evidence type="ECO:0000313" key="8">
    <source>
        <dbReference type="Proteomes" id="UP000199659"/>
    </source>
</evidence>
<dbReference type="GO" id="GO:0006935">
    <property type="term" value="P:chemotaxis"/>
    <property type="evidence" value="ECO:0007669"/>
    <property type="project" value="InterPro"/>
</dbReference>
<evidence type="ECO:0000256" key="2">
    <source>
        <dbReference type="ARBA" id="ARBA00029447"/>
    </source>
</evidence>
<dbReference type="Gene3D" id="6.10.340.10">
    <property type="match status" value="1"/>
</dbReference>
<name>A0A1I6JNM2_9FIRM</name>
<keyword evidence="8" id="KW-1185">Reference proteome</keyword>
<evidence type="ECO:0000256" key="1">
    <source>
        <dbReference type="ARBA" id="ARBA00023224"/>
    </source>
</evidence>
<dbReference type="SMART" id="SM00283">
    <property type="entry name" value="MA"/>
    <property type="match status" value="1"/>
</dbReference>
<dbReference type="EMBL" id="FOYZ01000006">
    <property type="protein sequence ID" value="SFR80576.1"/>
    <property type="molecule type" value="Genomic_DNA"/>
</dbReference>
<dbReference type="PROSITE" id="PS50885">
    <property type="entry name" value="HAMP"/>
    <property type="match status" value="1"/>
</dbReference>
<reference evidence="7 8" key="1">
    <citation type="submission" date="2016-10" db="EMBL/GenBank/DDBJ databases">
        <authorList>
            <person name="de Groot N.N."/>
        </authorList>
    </citation>
    <scope>NUCLEOTIDE SEQUENCE [LARGE SCALE GENOMIC DNA]</scope>
    <source>
        <strain evidence="7 8">743A</strain>
    </source>
</reference>
<evidence type="ECO:0000259" key="6">
    <source>
        <dbReference type="PROSITE" id="PS50885"/>
    </source>
</evidence>
<sequence>MNLSIKAKALLFVEVLSIVLCISIGVFSIYELSKTGEKLIGEQALSIVKTFSYQLDGDEFKRQAELQNESDDTFLKMNDLIRQVKESTGCTYLYTMTKVSDDEYSYVYSSDEEIVLGEVEEVDEYDAAFFNAMDKGLSGYTEVGGDPEYGRMLSAVVPIKDSSGQVVGILACDFLVNVISREISYARKAMVALALVILIISSVVTWFFTKKLFKRLSCIIESTTQIAEGNLTVRLRDIRKDEFGILAENFNHMAEKLRLLIGEIKQMTYVLDQSAGSLSAASNEVSVSANSAGGYIGEINKGILEQTEELDQIHVFITDFGQNMDDMVVRIRNIESNTGNISDKSTSGTAAIQKLSASVLQVEDTFSKTRDKIRSLDESIHKITETTAFISNIANQTNLLALNASIEAARAGEVGKGFAVVAEEIKKLSEETKLSSNKIAKVMEEISTETALVLNDFSDLDSRIEEEMKVSDEFMLTFREIMGEVGEMIPQIKYVADKMTVLSEDKGEVVCKIEAASTISREILEASKDIYASSQEIHAGSEEVASSAGLLNNMTNTVIEKVSVFQI</sequence>
<dbReference type="PRINTS" id="PR00260">
    <property type="entry name" value="CHEMTRNSDUCR"/>
</dbReference>
<evidence type="ECO:0000256" key="4">
    <source>
        <dbReference type="SAM" id="Phobius"/>
    </source>
</evidence>
<dbReference type="PANTHER" id="PTHR32089:SF112">
    <property type="entry name" value="LYSOZYME-LIKE PROTEIN-RELATED"/>
    <property type="match status" value="1"/>
</dbReference>
<dbReference type="PROSITE" id="PS50111">
    <property type="entry name" value="CHEMOTAXIS_TRANSDUC_2"/>
    <property type="match status" value="1"/>
</dbReference>
<evidence type="ECO:0000313" key="7">
    <source>
        <dbReference type="EMBL" id="SFR80576.1"/>
    </source>
</evidence>
<dbReference type="GO" id="GO:0016020">
    <property type="term" value="C:membrane"/>
    <property type="evidence" value="ECO:0007669"/>
    <property type="project" value="InterPro"/>
</dbReference>
<dbReference type="CDD" id="cd06225">
    <property type="entry name" value="HAMP"/>
    <property type="match status" value="1"/>
</dbReference>
<gene>
    <name evidence="7" type="ORF">SAMN05661086_01811</name>
</gene>
<dbReference type="GO" id="GO:0007165">
    <property type="term" value="P:signal transduction"/>
    <property type="evidence" value="ECO:0007669"/>
    <property type="project" value="UniProtKB-KW"/>
</dbReference>